<dbReference type="GO" id="GO:0016020">
    <property type="term" value="C:membrane"/>
    <property type="evidence" value="ECO:0007669"/>
    <property type="project" value="InterPro"/>
</dbReference>
<proteinExistence type="inferred from homology"/>
<organism evidence="9 10">
    <name type="scientific">Fistulifera solaris</name>
    <name type="common">Oleaginous diatom</name>
    <dbReference type="NCBI Taxonomy" id="1519565"/>
    <lineage>
        <taxon>Eukaryota</taxon>
        <taxon>Sar</taxon>
        <taxon>Stramenopiles</taxon>
        <taxon>Ochrophyta</taxon>
        <taxon>Bacillariophyta</taxon>
        <taxon>Bacillariophyceae</taxon>
        <taxon>Bacillariophycidae</taxon>
        <taxon>Naviculales</taxon>
        <taxon>Naviculaceae</taxon>
        <taxon>Fistulifera</taxon>
    </lineage>
</organism>
<feature type="signal peptide" evidence="8">
    <location>
        <begin position="1"/>
        <end position="24"/>
    </location>
</feature>
<evidence type="ECO:0000256" key="3">
    <source>
        <dbReference type="ARBA" id="ARBA00022723"/>
    </source>
</evidence>
<dbReference type="GO" id="GO:0046872">
    <property type="term" value="F:metal ion binding"/>
    <property type="evidence" value="ECO:0007669"/>
    <property type="project" value="UniProtKB-KW"/>
</dbReference>
<dbReference type="OrthoDB" id="48352at2759"/>
<reference evidence="9 10" key="1">
    <citation type="journal article" date="2015" name="Plant Cell">
        <title>Oil accumulation by the oleaginous diatom Fistulifera solaris as revealed by the genome and transcriptome.</title>
        <authorList>
            <person name="Tanaka T."/>
            <person name="Maeda Y."/>
            <person name="Veluchamy A."/>
            <person name="Tanaka M."/>
            <person name="Abida H."/>
            <person name="Marechal E."/>
            <person name="Bowler C."/>
            <person name="Muto M."/>
            <person name="Sunaga Y."/>
            <person name="Tanaka M."/>
            <person name="Yoshino T."/>
            <person name="Taniguchi T."/>
            <person name="Fukuda Y."/>
            <person name="Nemoto M."/>
            <person name="Matsumoto M."/>
            <person name="Wong P.S."/>
            <person name="Aburatani S."/>
            <person name="Fujibuchi W."/>
        </authorList>
    </citation>
    <scope>NUCLEOTIDE SEQUENCE [LARGE SCALE GENOMIC DNA]</scope>
    <source>
        <strain evidence="9 10">JPCC DA0580</strain>
    </source>
</reference>
<keyword evidence="8" id="KW-0732">Signal</keyword>
<keyword evidence="5 7" id="KW-0862">Zinc</keyword>
<dbReference type="GO" id="GO:0004222">
    <property type="term" value="F:metalloendopeptidase activity"/>
    <property type="evidence" value="ECO:0007669"/>
    <property type="project" value="InterPro"/>
</dbReference>
<feature type="binding site" evidence="7">
    <location>
        <position position="272"/>
    </location>
    <ligand>
        <name>Zn(2+)</name>
        <dbReference type="ChEBI" id="CHEBI:29105"/>
        <note>catalytic</note>
    </ligand>
</feature>
<comment type="cofactor">
    <cofactor evidence="7">
        <name>Zn(2+)</name>
        <dbReference type="ChEBI" id="CHEBI:29105"/>
    </cofactor>
    <text evidence="7">Binds 1 zinc ion per subunit.</text>
</comment>
<name>A0A1Z5K5Q5_FISSO</name>
<keyword evidence="4" id="KW-0378">Hydrolase</keyword>
<dbReference type="InterPro" id="IPR024079">
    <property type="entry name" value="MetalloPept_cat_dom_sf"/>
</dbReference>
<evidence type="ECO:0008006" key="11">
    <source>
        <dbReference type="Google" id="ProtNLM"/>
    </source>
</evidence>
<evidence type="ECO:0000256" key="8">
    <source>
        <dbReference type="SAM" id="SignalP"/>
    </source>
</evidence>
<evidence type="ECO:0000256" key="4">
    <source>
        <dbReference type="ARBA" id="ARBA00022801"/>
    </source>
</evidence>
<feature type="chain" id="PRO_5012984090" description="Leishmanolysin-like peptidase" evidence="8">
    <location>
        <begin position="25"/>
        <end position="403"/>
    </location>
</feature>
<evidence type="ECO:0000256" key="7">
    <source>
        <dbReference type="PIRSR" id="PIRSR601577-2"/>
    </source>
</evidence>
<keyword evidence="2" id="KW-0645">Protease</keyword>
<dbReference type="InParanoid" id="A0A1Z5K5Q5"/>
<gene>
    <name evidence="9" type="ORF">FisN_29Hh023</name>
</gene>
<dbReference type="GO" id="GO:0007155">
    <property type="term" value="P:cell adhesion"/>
    <property type="evidence" value="ECO:0007669"/>
    <property type="project" value="InterPro"/>
</dbReference>
<accession>A0A1Z5K5Q5</accession>
<dbReference type="GO" id="GO:0006508">
    <property type="term" value="P:proteolysis"/>
    <property type="evidence" value="ECO:0007669"/>
    <property type="project" value="UniProtKB-KW"/>
</dbReference>
<evidence type="ECO:0000256" key="5">
    <source>
        <dbReference type="ARBA" id="ARBA00022833"/>
    </source>
</evidence>
<dbReference type="InterPro" id="IPR001577">
    <property type="entry name" value="Peptidase_M8"/>
</dbReference>
<dbReference type="EMBL" id="BDSP01000170">
    <property type="protein sequence ID" value="GAX21590.1"/>
    <property type="molecule type" value="Genomic_DNA"/>
</dbReference>
<keyword evidence="3 7" id="KW-0479">Metal-binding</keyword>
<dbReference type="Gene3D" id="3.90.132.10">
    <property type="entry name" value="Leishmanolysin , domain 2"/>
    <property type="match status" value="1"/>
</dbReference>
<dbReference type="Proteomes" id="UP000198406">
    <property type="component" value="Unassembled WGS sequence"/>
</dbReference>
<evidence type="ECO:0000256" key="6">
    <source>
        <dbReference type="ARBA" id="ARBA00023049"/>
    </source>
</evidence>
<keyword evidence="10" id="KW-1185">Reference proteome</keyword>
<evidence type="ECO:0000313" key="9">
    <source>
        <dbReference type="EMBL" id="GAX21590.1"/>
    </source>
</evidence>
<protein>
    <recommendedName>
        <fullName evidence="11">Leishmanolysin-like peptidase</fullName>
    </recommendedName>
</protein>
<evidence type="ECO:0000256" key="1">
    <source>
        <dbReference type="ARBA" id="ARBA00005860"/>
    </source>
</evidence>
<comment type="similarity">
    <text evidence="1">Belongs to the peptidase M8 family.</text>
</comment>
<dbReference type="Pfam" id="PF01457">
    <property type="entry name" value="Peptidase_M8"/>
    <property type="match status" value="1"/>
</dbReference>
<keyword evidence="6 7" id="KW-0482">Metalloprotease</keyword>
<sequence length="403" mass="44439">MKTNLSNVSVFLTFFISGFLHVQGKGLRSDAEERELILNSCQGCGMFRNRMRRIQPDDSCVEQCRPIGFRLTPDWECGTCDEWNQSYPGFDTTLNLRNVRDSQLRTVFRNAATEWNQVITGDLPSIQLPATAKQQSRFCTARSIPRVIDDILICVNVQPIDGPGGVLGQAGAEFIRRDSSIPLMGGMVFDEADVDFMVQQGIFDEVILHEIGHVYGINGAIWKIKGLTDSTQRPCNYKLDSAASTEWQILSGCVGTSIPIENDGGPGTSCSHFDELSLTNELMTGFVRNAVPTMSRLTVATLEDIGYEVSYDAAKPFNGVNASVTCSLPESTQEERGEMSSDSGRDYAIQYGMNWLNRQPVEAANNNGRVGSTNYAYIGDQMISIVYMDDAGEVRHVALTSNV</sequence>
<dbReference type="SUPFAM" id="SSF55486">
    <property type="entry name" value="Metalloproteases ('zincins'), catalytic domain"/>
    <property type="match status" value="1"/>
</dbReference>
<dbReference type="AlphaFoldDB" id="A0A1Z5K5Q5"/>
<comment type="caution">
    <text evidence="9">The sequence shown here is derived from an EMBL/GenBank/DDBJ whole genome shotgun (WGS) entry which is preliminary data.</text>
</comment>
<evidence type="ECO:0000256" key="2">
    <source>
        <dbReference type="ARBA" id="ARBA00022670"/>
    </source>
</evidence>
<evidence type="ECO:0000313" key="10">
    <source>
        <dbReference type="Proteomes" id="UP000198406"/>
    </source>
</evidence>
<dbReference type="Gene3D" id="3.40.390.10">
    <property type="entry name" value="Collagenase (Catalytic Domain)"/>
    <property type="match status" value="1"/>
</dbReference>